<keyword evidence="3" id="KW-1185">Reference proteome</keyword>
<organism evidence="2 3">
    <name type="scientific">Echria macrotheca</name>
    <dbReference type="NCBI Taxonomy" id="438768"/>
    <lineage>
        <taxon>Eukaryota</taxon>
        <taxon>Fungi</taxon>
        <taxon>Dikarya</taxon>
        <taxon>Ascomycota</taxon>
        <taxon>Pezizomycotina</taxon>
        <taxon>Sordariomycetes</taxon>
        <taxon>Sordariomycetidae</taxon>
        <taxon>Sordariales</taxon>
        <taxon>Schizotheciaceae</taxon>
        <taxon>Echria</taxon>
    </lineage>
</organism>
<evidence type="ECO:0000313" key="2">
    <source>
        <dbReference type="EMBL" id="KAK1749406.1"/>
    </source>
</evidence>
<gene>
    <name evidence="2" type="ORF">QBC47DRAFT_366201</name>
</gene>
<reference evidence="2" key="1">
    <citation type="submission" date="2023-06" db="EMBL/GenBank/DDBJ databases">
        <title>Genome-scale phylogeny and comparative genomics of the fungal order Sordariales.</title>
        <authorList>
            <consortium name="Lawrence Berkeley National Laboratory"/>
            <person name="Hensen N."/>
            <person name="Bonometti L."/>
            <person name="Westerberg I."/>
            <person name="Brannstrom I.O."/>
            <person name="Guillou S."/>
            <person name="Cros-Aarteil S."/>
            <person name="Calhoun S."/>
            <person name="Haridas S."/>
            <person name="Kuo A."/>
            <person name="Mondo S."/>
            <person name="Pangilinan J."/>
            <person name="Riley R."/>
            <person name="Labutti K."/>
            <person name="Andreopoulos B."/>
            <person name="Lipzen A."/>
            <person name="Chen C."/>
            <person name="Yanf M."/>
            <person name="Daum C."/>
            <person name="Ng V."/>
            <person name="Clum A."/>
            <person name="Steindorff A."/>
            <person name="Ohm R."/>
            <person name="Martin F."/>
            <person name="Silar P."/>
            <person name="Natvig D."/>
            <person name="Lalanne C."/>
            <person name="Gautier V."/>
            <person name="Ament-Velasquez S.L."/>
            <person name="Kruys A."/>
            <person name="Hutchinson M.I."/>
            <person name="Powell A.J."/>
            <person name="Barry K."/>
            <person name="Miller A.N."/>
            <person name="Grigoriev I.V."/>
            <person name="Debuchy R."/>
            <person name="Gladieux P."/>
            <person name="Thoren M.H."/>
            <person name="Johannesson H."/>
        </authorList>
    </citation>
    <scope>NUCLEOTIDE SEQUENCE</scope>
    <source>
        <strain evidence="2">PSN4</strain>
    </source>
</reference>
<keyword evidence="1" id="KW-0732">Signal</keyword>
<sequence length="169" mass="18147">MHATISLLVLLGGEALALGGTFVPQATDNCTANSGSRSYWTIDDLILKVYNWDNGGSMGTFGFRSYYSGTNKTVECLVENVDLAKLGDGPWSKCGSTGTQFRFDLNDISLAMRETWTCSDSPGVVFSANSTGSIMLHGCLDNNTDKGIESDCNLMELEMAANITISTDK</sequence>
<proteinExistence type="predicted"/>
<protein>
    <recommendedName>
        <fullName evidence="4">AA1-like domain-containing protein</fullName>
    </recommendedName>
</protein>
<name>A0AAJ0B4U2_9PEZI</name>
<evidence type="ECO:0008006" key="4">
    <source>
        <dbReference type="Google" id="ProtNLM"/>
    </source>
</evidence>
<feature type="chain" id="PRO_5042491161" description="AA1-like domain-containing protein" evidence="1">
    <location>
        <begin position="20"/>
        <end position="169"/>
    </location>
</feature>
<dbReference type="AlphaFoldDB" id="A0AAJ0B4U2"/>
<dbReference type="Proteomes" id="UP001239445">
    <property type="component" value="Unassembled WGS sequence"/>
</dbReference>
<feature type="signal peptide" evidence="1">
    <location>
        <begin position="1"/>
        <end position="19"/>
    </location>
</feature>
<evidence type="ECO:0000256" key="1">
    <source>
        <dbReference type="SAM" id="SignalP"/>
    </source>
</evidence>
<accession>A0AAJ0B4U2</accession>
<dbReference type="EMBL" id="MU839859">
    <property type="protein sequence ID" value="KAK1749406.1"/>
    <property type="molecule type" value="Genomic_DNA"/>
</dbReference>
<evidence type="ECO:0000313" key="3">
    <source>
        <dbReference type="Proteomes" id="UP001239445"/>
    </source>
</evidence>
<comment type="caution">
    <text evidence="2">The sequence shown here is derived from an EMBL/GenBank/DDBJ whole genome shotgun (WGS) entry which is preliminary data.</text>
</comment>